<dbReference type="InterPro" id="IPR036380">
    <property type="entry name" value="Isochorismatase-like_sf"/>
</dbReference>
<keyword evidence="2" id="KW-0378">Hydrolase</keyword>
<sequence>MSSTENLASALPNTAIVLVDPYNDFLHPDGKFYSRVSESLTATDTVTHMKELVSAARKAHLPIYYALHKTWKEGNYQGWRHMNTSTTRIDNMRAFEEGSWGAEIHEGLEPDVLGNGDVVVSKHWNSSGFANTDLDYQLRQREITHLVIAGMVANTCMESTARYAREL</sequence>
<gene>
    <name evidence="4" type="primary">yddQ</name>
    <name evidence="4" type="ORF">DBV05_g10357</name>
</gene>
<dbReference type="InterPro" id="IPR000868">
    <property type="entry name" value="Isochorismatase-like_dom"/>
</dbReference>
<dbReference type="EMBL" id="VCHE01000115">
    <property type="protein sequence ID" value="KAB2570992.1"/>
    <property type="molecule type" value="Genomic_DNA"/>
</dbReference>
<comment type="similarity">
    <text evidence="1">Belongs to the isochorismatase family.</text>
</comment>
<protein>
    <submittedName>
        <fullName evidence="4">Putative isochorismatase family protein YddQ</fullName>
    </submittedName>
</protein>
<reference evidence="4 5" key="1">
    <citation type="journal article" date="2019" name="Sci. Rep.">
        <title>A multi-omics analysis of the grapevine pathogen Lasiodiplodia theobromae reveals that temperature affects the expression of virulence- and pathogenicity-related genes.</title>
        <authorList>
            <person name="Felix C."/>
            <person name="Meneses R."/>
            <person name="Goncalves M.F.M."/>
            <person name="Tilleman L."/>
            <person name="Duarte A.S."/>
            <person name="Jorrin-Novo J.V."/>
            <person name="Van de Peer Y."/>
            <person name="Deforce D."/>
            <person name="Van Nieuwerburgh F."/>
            <person name="Esteves A.C."/>
            <person name="Alves A."/>
        </authorList>
    </citation>
    <scope>NUCLEOTIDE SEQUENCE [LARGE SCALE GENOMIC DNA]</scope>
    <source>
        <strain evidence="4 5">LA-SOL3</strain>
    </source>
</reference>
<dbReference type="InterPro" id="IPR050272">
    <property type="entry name" value="Isochorismatase-like_hydrls"/>
</dbReference>
<dbReference type="GO" id="GO:0016787">
    <property type="term" value="F:hydrolase activity"/>
    <property type="evidence" value="ECO:0007669"/>
    <property type="project" value="UniProtKB-KW"/>
</dbReference>
<dbReference type="SUPFAM" id="SSF52499">
    <property type="entry name" value="Isochorismatase-like hydrolases"/>
    <property type="match status" value="1"/>
</dbReference>
<dbReference type="Proteomes" id="UP000325902">
    <property type="component" value="Unassembled WGS sequence"/>
</dbReference>
<proteinExistence type="inferred from homology"/>
<dbReference type="OrthoDB" id="167809at2759"/>
<dbReference type="Pfam" id="PF00857">
    <property type="entry name" value="Isochorismatase"/>
    <property type="match status" value="1"/>
</dbReference>
<name>A0A5N5D0J6_9PEZI</name>
<organism evidence="4 5">
    <name type="scientific">Lasiodiplodia theobromae</name>
    <dbReference type="NCBI Taxonomy" id="45133"/>
    <lineage>
        <taxon>Eukaryota</taxon>
        <taxon>Fungi</taxon>
        <taxon>Dikarya</taxon>
        <taxon>Ascomycota</taxon>
        <taxon>Pezizomycotina</taxon>
        <taxon>Dothideomycetes</taxon>
        <taxon>Dothideomycetes incertae sedis</taxon>
        <taxon>Botryosphaeriales</taxon>
        <taxon>Botryosphaeriaceae</taxon>
        <taxon>Lasiodiplodia</taxon>
    </lineage>
</organism>
<feature type="domain" description="Isochorismatase-like" evidence="3">
    <location>
        <begin position="14"/>
        <end position="166"/>
    </location>
</feature>
<evidence type="ECO:0000259" key="3">
    <source>
        <dbReference type="Pfam" id="PF00857"/>
    </source>
</evidence>
<dbReference type="PANTHER" id="PTHR43540:SF16">
    <property type="entry name" value="ISOCHORISMATASE-LIKE DOMAIN-CONTAINING PROTEIN"/>
    <property type="match status" value="1"/>
</dbReference>
<dbReference type="PANTHER" id="PTHR43540">
    <property type="entry name" value="PEROXYUREIDOACRYLATE/UREIDOACRYLATE AMIDOHYDROLASE-RELATED"/>
    <property type="match status" value="1"/>
</dbReference>
<evidence type="ECO:0000256" key="2">
    <source>
        <dbReference type="ARBA" id="ARBA00022801"/>
    </source>
</evidence>
<keyword evidence="5" id="KW-1185">Reference proteome</keyword>
<evidence type="ECO:0000313" key="5">
    <source>
        <dbReference type="Proteomes" id="UP000325902"/>
    </source>
</evidence>
<dbReference type="Gene3D" id="3.40.50.850">
    <property type="entry name" value="Isochorismatase-like"/>
    <property type="match status" value="1"/>
</dbReference>
<comment type="caution">
    <text evidence="4">The sequence shown here is derived from an EMBL/GenBank/DDBJ whole genome shotgun (WGS) entry which is preliminary data.</text>
</comment>
<evidence type="ECO:0000313" key="4">
    <source>
        <dbReference type="EMBL" id="KAB2570992.1"/>
    </source>
</evidence>
<dbReference type="CDD" id="cd00431">
    <property type="entry name" value="cysteine_hydrolases"/>
    <property type="match status" value="1"/>
</dbReference>
<evidence type="ECO:0000256" key="1">
    <source>
        <dbReference type="ARBA" id="ARBA00006336"/>
    </source>
</evidence>
<dbReference type="AlphaFoldDB" id="A0A5N5D0J6"/>
<accession>A0A5N5D0J6</accession>